<comment type="caution">
    <text evidence="3">The sequence shown here is derived from an EMBL/GenBank/DDBJ whole genome shotgun (WGS) entry which is preliminary data.</text>
</comment>
<reference evidence="3 4" key="1">
    <citation type="submission" date="2018-08" db="EMBL/GenBank/DDBJ databases">
        <title>A genome reference for cultivated species of the human gut microbiota.</title>
        <authorList>
            <person name="Zou Y."/>
            <person name="Xue W."/>
            <person name="Luo G."/>
        </authorList>
    </citation>
    <scope>NUCLEOTIDE SEQUENCE [LARGE SCALE GENOMIC DNA]</scope>
    <source>
        <strain evidence="3 4">AF29-2</strain>
    </source>
</reference>
<dbReference type="Proteomes" id="UP000284662">
    <property type="component" value="Unassembled WGS sequence"/>
</dbReference>
<accession>A0A411ZPT7</accession>
<dbReference type="Gene3D" id="3.60.15.10">
    <property type="entry name" value="Ribonuclease Z/Hydroxyacylglutathione hydrolase-like"/>
    <property type="match status" value="1"/>
</dbReference>
<evidence type="ECO:0000256" key="1">
    <source>
        <dbReference type="ARBA" id="ARBA00022801"/>
    </source>
</evidence>
<dbReference type="EMBL" id="QRST01000012">
    <property type="protein sequence ID" value="RGQ04862.1"/>
    <property type="molecule type" value="Genomic_DNA"/>
</dbReference>
<sequence>MMKIQQIRNATLIITYANKRFLIDPMFAPKDFYPPIPKCFNPNTKWPLVDLPFAISKIIDNIDAVILTHYHIDHFDEFAVHALPKDLKIYVQDNIDKQLLINHGFSNIEILTKEGNSFDDIKLYKVDCQHGIKALTVPYFEFTSNYFNMSVRYEAMGVIFQHKDEETLYLAGDTIFCDFVKNAITQYAPTKIIINCADAQFEHSGSIIMGTDDILKLHQYAPNLKIIASHLDTVGHATLNRQQLSEFITQHKLTDYIFVPEDGEII</sequence>
<name>A0A411ZPT7_9FIRM</name>
<dbReference type="InterPro" id="IPR050114">
    <property type="entry name" value="UPF0173_UPF0282_UlaG_hydrolase"/>
</dbReference>
<protein>
    <submittedName>
        <fullName evidence="3">MBL fold metallo-hydrolase</fullName>
    </submittedName>
</protein>
<dbReference type="Pfam" id="PF12706">
    <property type="entry name" value="Lactamase_B_2"/>
    <property type="match status" value="1"/>
</dbReference>
<keyword evidence="1 3" id="KW-0378">Hydrolase</keyword>
<evidence type="ECO:0000313" key="4">
    <source>
        <dbReference type="Proteomes" id="UP000284662"/>
    </source>
</evidence>
<dbReference type="PANTHER" id="PTHR43546:SF9">
    <property type="entry name" value="L-ASCORBATE-6-PHOSPHATE LACTONASE ULAG-RELATED"/>
    <property type="match status" value="1"/>
</dbReference>
<evidence type="ECO:0000259" key="2">
    <source>
        <dbReference type="Pfam" id="PF12706"/>
    </source>
</evidence>
<dbReference type="AlphaFoldDB" id="A0A411ZPT7"/>
<dbReference type="InterPro" id="IPR036866">
    <property type="entry name" value="RibonucZ/Hydroxyglut_hydro"/>
</dbReference>
<dbReference type="GO" id="GO:0016787">
    <property type="term" value="F:hydrolase activity"/>
    <property type="evidence" value="ECO:0007669"/>
    <property type="project" value="UniProtKB-KW"/>
</dbReference>
<dbReference type="PANTHER" id="PTHR43546">
    <property type="entry name" value="UPF0173 METAL-DEPENDENT HYDROLASE MJ1163-RELATED"/>
    <property type="match status" value="1"/>
</dbReference>
<organism evidence="3 4">
    <name type="scientific">Megamonas rupellensis</name>
    <dbReference type="NCBI Taxonomy" id="491921"/>
    <lineage>
        <taxon>Bacteria</taxon>
        <taxon>Bacillati</taxon>
        <taxon>Bacillota</taxon>
        <taxon>Negativicutes</taxon>
        <taxon>Selenomonadales</taxon>
        <taxon>Selenomonadaceae</taxon>
        <taxon>Megamonas</taxon>
    </lineage>
</organism>
<proteinExistence type="predicted"/>
<dbReference type="SUPFAM" id="SSF56281">
    <property type="entry name" value="Metallo-hydrolase/oxidoreductase"/>
    <property type="match status" value="1"/>
</dbReference>
<feature type="domain" description="Metallo-beta-lactamase" evidence="2">
    <location>
        <begin position="20"/>
        <end position="230"/>
    </location>
</feature>
<evidence type="ECO:0000313" key="3">
    <source>
        <dbReference type="EMBL" id="RGQ04862.1"/>
    </source>
</evidence>
<gene>
    <name evidence="3" type="ORF">DWZ11_07175</name>
</gene>
<dbReference type="InterPro" id="IPR001279">
    <property type="entry name" value="Metallo-B-lactamas"/>
</dbReference>